<reference evidence="7 8" key="1">
    <citation type="submission" date="2023-10" db="EMBL/GenBank/DDBJ databases">
        <title>Chromosome-scale genome assembly provides insights into flower coloration mechanisms of Canna indica.</title>
        <authorList>
            <person name="Li C."/>
        </authorList>
    </citation>
    <scope>NUCLEOTIDE SEQUENCE [LARGE SCALE GENOMIC DNA]</scope>
    <source>
        <tissue evidence="7">Flower</tissue>
    </source>
</reference>
<comment type="similarity">
    <text evidence="2 6">Belongs to the multi antimicrobial extrusion (MATE) (TC 2.A.66.1) family.</text>
</comment>
<feature type="transmembrane region" description="Helical" evidence="6">
    <location>
        <begin position="353"/>
        <end position="376"/>
    </location>
</feature>
<evidence type="ECO:0000256" key="3">
    <source>
        <dbReference type="ARBA" id="ARBA00022692"/>
    </source>
</evidence>
<dbReference type="Pfam" id="PF01554">
    <property type="entry name" value="MatE"/>
    <property type="match status" value="2"/>
</dbReference>
<feature type="transmembrane region" description="Helical" evidence="6">
    <location>
        <begin position="424"/>
        <end position="446"/>
    </location>
</feature>
<feature type="transmembrane region" description="Helical" evidence="6">
    <location>
        <begin position="188"/>
        <end position="208"/>
    </location>
</feature>
<keyword evidence="8" id="KW-1185">Reference proteome</keyword>
<dbReference type="GO" id="GO:0042910">
    <property type="term" value="F:xenobiotic transmembrane transporter activity"/>
    <property type="evidence" value="ECO:0007669"/>
    <property type="project" value="InterPro"/>
</dbReference>
<feature type="transmembrane region" description="Helical" evidence="6">
    <location>
        <begin position="119"/>
        <end position="140"/>
    </location>
</feature>
<organism evidence="7 8">
    <name type="scientific">Canna indica</name>
    <name type="common">Indian-shot</name>
    <dbReference type="NCBI Taxonomy" id="4628"/>
    <lineage>
        <taxon>Eukaryota</taxon>
        <taxon>Viridiplantae</taxon>
        <taxon>Streptophyta</taxon>
        <taxon>Embryophyta</taxon>
        <taxon>Tracheophyta</taxon>
        <taxon>Spermatophyta</taxon>
        <taxon>Magnoliopsida</taxon>
        <taxon>Liliopsida</taxon>
        <taxon>Zingiberales</taxon>
        <taxon>Cannaceae</taxon>
        <taxon>Canna</taxon>
    </lineage>
</organism>
<evidence type="ECO:0000256" key="5">
    <source>
        <dbReference type="ARBA" id="ARBA00023136"/>
    </source>
</evidence>
<dbReference type="GO" id="GO:1990961">
    <property type="term" value="P:xenobiotic detoxification by transmembrane export across the plasma membrane"/>
    <property type="evidence" value="ECO:0007669"/>
    <property type="project" value="InterPro"/>
</dbReference>
<keyword evidence="5 6" id="KW-0472">Membrane</keyword>
<accession>A0AAQ3KJ62</accession>
<dbReference type="PANTHER" id="PTHR11206">
    <property type="entry name" value="MULTIDRUG RESISTANCE PROTEIN"/>
    <property type="match status" value="1"/>
</dbReference>
<evidence type="ECO:0000313" key="7">
    <source>
        <dbReference type="EMBL" id="WOL09684.1"/>
    </source>
</evidence>
<proteinExistence type="inferred from homology"/>
<evidence type="ECO:0000256" key="2">
    <source>
        <dbReference type="ARBA" id="ARBA00010199"/>
    </source>
</evidence>
<dbReference type="Proteomes" id="UP001327560">
    <property type="component" value="Chromosome 6"/>
</dbReference>
<dbReference type="InterPro" id="IPR002528">
    <property type="entry name" value="MATE_fam"/>
</dbReference>
<feature type="transmembrane region" description="Helical" evidence="6">
    <location>
        <begin position="160"/>
        <end position="181"/>
    </location>
</feature>
<evidence type="ECO:0000313" key="8">
    <source>
        <dbReference type="Proteomes" id="UP001327560"/>
    </source>
</evidence>
<sequence length="506" mass="53672">MNPPASAAVVEVEVTTAAPLPPPPTWAAYVKKTVVPELRLQRRIALPLCAMNLASLGKCSVTAVFLGRIGELQLAGGTLGFTFANVTGFSILSGLCAAMEPICGQAYGAGNYKLLHKTLLMATILLLAASLPISVLWLNVDRVLVHLGQQSDIAAVARKYVVYLIPELAAMSLLSPLKAYLNSQGVTLPTMFSSAAGLALHVPFNVLLSKAKGIEGVAMAIWLTDLSIVIMLGSYVVMTEKARRIDGGGGDGKTAEDGEEGGRQWWKQSLAEWTTLLKLSAPCCLTTCLEWWCYEILVLLTGRLPDARRMVSIIAVVFNFDYLLYAGMVSLATCASVRVSNELGAGKPEAARRAAYVSLALSVSAGFLGGAAMASARGEWGRLFSHEESTVEGVKKMLLLMALVEVVNFPLGTCGGIVRGTARPWLGMYASLGGFYLVALPLAVALGFRAKLGLGGMLLSFLVGAMTSAALLLLFVAFIDWDQEARKAKTFAGEEAPEETSDNSTA</sequence>
<keyword evidence="3 6" id="KW-0812">Transmembrane</keyword>
<gene>
    <name evidence="7" type="ORF">Cni_G18437</name>
</gene>
<dbReference type="AlphaFoldDB" id="A0AAQ3KJ62"/>
<comment type="subcellular location">
    <subcellularLocation>
        <location evidence="1">Membrane</location>
        <topology evidence="1">Multi-pass membrane protein</topology>
    </subcellularLocation>
</comment>
<dbReference type="InterPro" id="IPR045069">
    <property type="entry name" value="MATE_euk"/>
</dbReference>
<name>A0AAQ3KJ62_9LILI</name>
<evidence type="ECO:0000256" key="1">
    <source>
        <dbReference type="ARBA" id="ARBA00004141"/>
    </source>
</evidence>
<dbReference type="GO" id="GO:0016020">
    <property type="term" value="C:membrane"/>
    <property type="evidence" value="ECO:0007669"/>
    <property type="project" value="UniProtKB-SubCell"/>
</dbReference>
<dbReference type="EMBL" id="CP136895">
    <property type="protein sequence ID" value="WOL09684.1"/>
    <property type="molecule type" value="Genomic_DNA"/>
</dbReference>
<feature type="transmembrane region" description="Helical" evidence="6">
    <location>
        <begin position="78"/>
        <end position="98"/>
    </location>
</feature>
<dbReference type="CDD" id="cd13132">
    <property type="entry name" value="MATE_eukaryotic"/>
    <property type="match status" value="1"/>
</dbReference>
<protein>
    <recommendedName>
        <fullName evidence="6">Protein DETOXIFICATION</fullName>
    </recommendedName>
    <alternativeName>
        <fullName evidence="6">Multidrug and toxic compound extrusion protein</fullName>
    </alternativeName>
</protein>
<feature type="transmembrane region" description="Helical" evidence="6">
    <location>
        <begin position="397"/>
        <end position="418"/>
    </location>
</feature>
<feature type="transmembrane region" description="Helical" evidence="6">
    <location>
        <begin position="220"/>
        <end position="238"/>
    </location>
</feature>
<evidence type="ECO:0000256" key="6">
    <source>
        <dbReference type="RuleBase" id="RU004914"/>
    </source>
</evidence>
<dbReference type="NCBIfam" id="TIGR00797">
    <property type="entry name" value="matE"/>
    <property type="match status" value="1"/>
</dbReference>
<feature type="transmembrane region" description="Helical" evidence="6">
    <location>
        <begin position="458"/>
        <end position="479"/>
    </location>
</feature>
<evidence type="ECO:0000256" key="4">
    <source>
        <dbReference type="ARBA" id="ARBA00022989"/>
    </source>
</evidence>
<feature type="transmembrane region" description="Helical" evidence="6">
    <location>
        <begin position="310"/>
        <end position="333"/>
    </location>
</feature>
<dbReference type="GO" id="GO:0015297">
    <property type="term" value="F:antiporter activity"/>
    <property type="evidence" value="ECO:0007669"/>
    <property type="project" value="InterPro"/>
</dbReference>
<keyword evidence="4 6" id="KW-1133">Transmembrane helix</keyword>